<dbReference type="AlphaFoldDB" id="A0AAU8GE35"/>
<evidence type="ECO:0000256" key="6">
    <source>
        <dbReference type="SAM" id="Phobius"/>
    </source>
</evidence>
<feature type="domain" description="Cardiolipin synthase N-terminal" evidence="7">
    <location>
        <begin position="25"/>
        <end position="68"/>
    </location>
</feature>
<name>A0AAU8GE35_9CHLR</name>
<evidence type="ECO:0000256" key="5">
    <source>
        <dbReference type="ARBA" id="ARBA00023136"/>
    </source>
</evidence>
<evidence type="ECO:0000259" key="7">
    <source>
        <dbReference type="Pfam" id="PF13396"/>
    </source>
</evidence>
<evidence type="ECO:0000256" key="3">
    <source>
        <dbReference type="ARBA" id="ARBA00022692"/>
    </source>
</evidence>
<accession>A0AAU8GE35</accession>
<gene>
    <name evidence="8" type="ORF">ABV300_03240</name>
</gene>
<reference evidence="8" key="1">
    <citation type="submission" date="2024-06" db="EMBL/GenBank/DDBJ databases">
        <title>A Novel Isolate, Dehalogenimonas sp. Strain 4OHTPN, Dechlorinates Aromatic 4 Hydroxy chlorothalonil by a Novel Reductive Dehalogenase.</title>
        <authorList>
            <person name="Liu G."/>
        </authorList>
    </citation>
    <scope>NUCLEOTIDE SEQUENCE</scope>
    <source>
        <strain evidence="8">4OHTPN</strain>
    </source>
</reference>
<feature type="transmembrane region" description="Helical" evidence="6">
    <location>
        <begin position="46"/>
        <end position="66"/>
    </location>
</feature>
<evidence type="ECO:0000256" key="2">
    <source>
        <dbReference type="ARBA" id="ARBA00022475"/>
    </source>
</evidence>
<sequence>MTDADIQLLKDLLPFLIPVMIVELILIVASLVDLSKRQRVKGESKVVWALVIIFLNLIGPIVYLVWGRHADPGQEENKNDSGYTN</sequence>
<dbReference type="RefSeq" id="WP_353715096.1">
    <property type="nucleotide sequence ID" value="NZ_CP159307.1"/>
</dbReference>
<protein>
    <submittedName>
        <fullName evidence="8">PLD nuclease N-terminal domain-containing protein</fullName>
    </submittedName>
</protein>
<organism evidence="8">
    <name type="scientific">Dehalogenimonas sp. 4OHTPN</name>
    <dbReference type="NCBI Taxonomy" id="3166643"/>
    <lineage>
        <taxon>Bacteria</taxon>
        <taxon>Bacillati</taxon>
        <taxon>Chloroflexota</taxon>
        <taxon>Dehalococcoidia</taxon>
        <taxon>Dehalococcoidales</taxon>
        <taxon>Dehalococcoidaceae</taxon>
        <taxon>Dehalogenimonas</taxon>
    </lineage>
</organism>
<proteinExistence type="predicted"/>
<dbReference type="InterPro" id="IPR027379">
    <property type="entry name" value="CLS_N"/>
</dbReference>
<dbReference type="EMBL" id="CP159307">
    <property type="protein sequence ID" value="XCH33904.1"/>
    <property type="molecule type" value="Genomic_DNA"/>
</dbReference>
<evidence type="ECO:0000256" key="4">
    <source>
        <dbReference type="ARBA" id="ARBA00022989"/>
    </source>
</evidence>
<feature type="transmembrane region" description="Helical" evidence="6">
    <location>
        <begin position="12"/>
        <end position="34"/>
    </location>
</feature>
<dbReference type="Pfam" id="PF13396">
    <property type="entry name" value="PLDc_N"/>
    <property type="match status" value="1"/>
</dbReference>
<keyword evidence="4 6" id="KW-1133">Transmembrane helix</keyword>
<keyword evidence="3 6" id="KW-0812">Transmembrane</keyword>
<comment type="subcellular location">
    <subcellularLocation>
        <location evidence="1">Cell membrane</location>
        <topology evidence="1">Multi-pass membrane protein</topology>
    </subcellularLocation>
</comment>
<keyword evidence="5 6" id="KW-0472">Membrane</keyword>
<evidence type="ECO:0000313" key="8">
    <source>
        <dbReference type="EMBL" id="XCH33904.1"/>
    </source>
</evidence>
<dbReference type="GO" id="GO:0005886">
    <property type="term" value="C:plasma membrane"/>
    <property type="evidence" value="ECO:0007669"/>
    <property type="project" value="UniProtKB-SubCell"/>
</dbReference>
<keyword evidence="2" id="KW-1003">Cell membrane</keyword>
<evidence type="ECO:0000256" key="1">
    <source>
        <dbReference type="ARBA" id="ARBA00004651"/>
    </source>
</evidence>